<name>A0A2J6QSF5_HYAVF</name>
<dbReference type="EMBL" id="KZ613977">
    <property type="protein sequence ID" value="PMD29193.1"/>
    <property type="molecule type" value="Genomic_DNA"/>
</dbReference>
<evidence type="ECO:0000313" key="1">
    <source>
        <dbReference type="EMBL" id="PMD29193.1"/>
    </source>
</evidence>
<dbReference type="AlphaFoldDB" id="A0A2J6QSF5"/>
<evidence type="ECO:0000313" key="2">
    <source>
        <dbReference type="Proteomes" id="UP000235786"/>
    </source>
</evidence>
<proteinExistence type="predicted"/>
<gene>
    <name evidence="1" type="ORF">L207DRAFT_593782</name>
</gene>
<keyword evidence="2" id="KW-1185">Reference proteome</keyword>
<dbReference type="Proteomes" id="UP000235786">
    <property type="component" value="Unassembled WGS sequence"/>
</dbReference>
<accession>A0A2J6QSF5</accession>
<organism evidence="1 2">
    <name type="scientific">Hyaloscypha variabilis (strain UAMH 11265 / GT02V1 / F)</name>
    <name type="common">Meliniomyces variabilis</name>
    <dbReference type="NCBI Taxonomy" id="1149755"/>
    <lineage>
        <taxon>Eukaryota</taxon>
        <taxon>Fungi</taxon>
        <taxon>Dikarya</taxon>
        <taxon>Ascomycota</taxon>
        <taxon>Pezizomycotina</taxon>
        <taxon>Leotiomycetes</taxon>
        <taxon>Helotiales</taxon>
        <taxon>Hyaloscyphaceae</taxon>
        <taxon>Hyaloscypha</taxon>
        <taxon>Hyaloscypha variabilis</taxon>
    </lineage>
</organism>
<dbReference type="OrthoDB" id="5428863at2759"/>
<protein>
    <submittedName>
        <fullName evidence="1">Uncharacterized protein</fullName>
    </submittedName>
</protein>
<sequence>MHRKDMQGFKSIFCSDNLMGIFPRGVGTTAIEIVQRIEEYSGFNLTNRSDILRGMLGIFNAFQRSRLGIYHCLGIPILPSISQRDKPIEGWTPSMGFFFGLFWDLQERSERRNGFPSWSWTEIKVDPGVQLSVELIDGQILKWETFQEINSKRNMVSHLSDIIYIEVWTIEIHILKREKQKDKDQ</sequence>
<reference evidence="1 2" key="1">
    <citation type="submission" date="2016-04" db="EMBL/GenBank/DDBJ databases">
        <title>A degradative enzymes factory behind the ericoid mycorrhizal symbiosis.</title>
        <authorList>
            <consortium name="DOE Joint Genome Institute"/>
            <person name="Martino E."/>
            <person name="Morin E."/>
            <person name="Grelet G."/>
            <person name="Kuo A."/>
            <person name="Kohler A."/>
            <person name="Daghino S."/>
            <person name="Barry K."/>
            <person name="Choi C."/>
            <person name="Cichocki N."/>
            <person name="Clum A."/>
            <person name="Copeland A."/>
            <person name="Hainaut M."/>
            <person name="Haridas S."/>
            <person name="Labutti K."/>
            <person name="Lindquist E."/>
            <person name="Lipzen A."/>
            <person name="Khouja H.-R."/>
            <person name="Murat C."/>
            <person name="Ohm R."/>
            <person name="Olson A."/>
            <person name="Spatafora J."/>
            <person name="Veneault-Fourrey C."/>
            <person name="Henrissat B."/>
            <person name="Grigoriev I."/>
            <person name="Martin F."/>
            <person name="Perotto S."/>
        </authorList>
    </citation>
    <scope>NUCLEOTIDE SEQUENCE [LARGE SCALE GENOMIC DNA]</scope>
    <source>
        <strain evidence="1 2">F</strain>
    </source>
</reference>
<dbReference type="STRING" id="1149755.A0A2J6QSF5"/>